<sequence>MENPYWQSFGGNQYFEHKRPIEHDELLPETIPRLKSKSPVDELFNSIKGGPAVGSNFDYE</sequence>
<name>A0A6C2UJK8_9BACT</name>
<evidence type="ECO:0000313" key="1">
    <source>
        <dbReference type="EMBL" id="VGO20412.1"/>
    </source>
</evidence>
<protein>
    <submittedName>
        <fullName evidence="1">Uncharacterized protein</fullName>
    </submittedName>
</protein>
<organism evidence="1 2">
    <name type="scientific">Pontiella sulfatireligans</name>
    <dbReference type="NCBI Taxonomy" id="2750658"/>
    <lineage>
        <taxon>Bacteria</taxon>
        <taxon>Pseudomonadati</taxon>
        <taxon>Kiritimatiellota</taxon>
        <taxon>Kiritimatiellia</taxon>
        <taxon>Kiritimatiellales</taxon>
        <taxon>Pontiellaceae</taxon>
        <taxon>Pontiella</taxon>
    </lineage>
</organism>
<dbReference type="AlphaFoldDB" id="A0A6C2UJK8"/>
<reference evidence="1 2" key="1">
    <citation type="submission" date="2019-04" db="EMBL/GenBank/DDBJ databases">
        <authorList>
            <person name="Van Vliet M D."/>
        </authorList>
    </citation>
    <scope>NUCLEOTIDE SEQUENCE [LARGE SCALE GENOMIC DNA]</scope>
    <source>
        <strain evidence="1 2">F21</strain>
    </source>
</reference>
<dbReference type="EMBL" id="CAAHFH010000001">
    <property type="protein sequence ID" value="VGO20412.1"/>
    <property type="molecule type" value="Genomic_DNA"/>
</dbReference>
<dbReference type="Proteomes" id="UP000346198">
    <property type="component" value="Unassembled WGS sequence"/>
</dbReference>
<accession>A0A6C2UJK8</accession>
<gene>
    <name evidence="1" type="ORF">SCARR_02475</name>
</gene>
<keyword evidence="2" id="KW-1185">Reference proteome</keyword>
<evidence type="ECO:0000313" key="2">
    <source>
        <dbReference type="Proteomes" id="UP000346198"/>
    </source>
</evidence>
<proteinExistence type="predicted"/>